<sequence length="60" mass="6797">MSILKFGIAFSSRRKNSRRKLKFDRQALVSQSAYHLSLPPNLKFDGVLAFSRCGLGRVNL</sequence>
<name>B9D4C9_CAMRE</name>
<evidence type="ECO:0000313" key="1">
    <source>
        <dbReference type="EMBL" id="EEF13164.1"/>
    </source>
</evidence>
<keyword evidence="2" id="KW-1185">Reference proteome</keyword>
<dbReference type="EMBL" id="ACFU01000026">
    <property type="protein sequence ID" value="EEF13164.1"/>
    <property type="molecule type" value="Genomic_DNA"/>
</dbReference>
<gene>
    <name evidence="1" type="ORF">CAMRE0001_2125</name>
</gene>
<dbReference type="AlphaFoldDB" id="B9D4C9"/>
<organism evidence="1 2">
    <name type="scientific">Campylobacter rectus RM3267</name>
    <dbReference type="NCBI Taxonomy" id="553218"/>
    <lineage>
        <taxon>Bacteria</taxon>
        <taxon>Pseudomonadati</taxon>
        <taxon>Campylobacterota</taxon>
        <taxon>Epsilonproteobacteria</taxon>
        <taxon>Campylobacterales</taxon>
        <taxon>Campylobacteraceae</taxon>
        <taxon>Campylobacter</taxon>
    </lineage>
</organism>
<evidence type="ECO:0000313" key="2">
    <source>
        <dbReference type="Proteomes" id="UP000003082"/>
    </source>
</evidence>
<comment type="caution">
    <text evidence="1">The sequence shown here is derived from an EMBL/GenBank/DDBJ whole genome shotgun (WGS) entry which is preliminary data.</text>
</comment>
<proteinExistence type="predicted"/>
<reference evidence="1 2" key="1">
    <citation type="submission" date="2008-08" db="EMBL/GenBank/DDBJ databases">
        <authorList>
            <person name="Madupu R."/>
            <person name="Durkin A.S."/>
            <person name="Torralba M."/>
            <person name="Methe B."/>
            <person name="Sutton G.G."/>
            <person name="Strausberg R.L."/>
            <person name="Nelson K.E."/>
        </authorList>
    </citation>
    <scope>NUCLEOTIDE SEQUENCE [LARGE SCALE GENOMIC DNA]</scope>
    <source>
        <strain evidence="1 2">RM3267</strain>
    </source>
</reference>
<dbReference type="Proteomes" id="UP000003082">
    <property type="component" value="Unassembled WGS sequence"/>
</dbReference>
<protein>
    <submittedName>
        <fullName evidence="1">Uncharacterized protein</fullName>
    </submittedName>
</protein>
<accession>B9D4C9</accession>